<protein>
    <recommendedName>
        <fullName evidence="10">Small ribosomal subunit biogenesis GTPase RsgA</fullName>
        <ecNumber evidence="10">3.6.1.-</ecNumber>
    </recommendedName>
</protein>
<feature type="binding site" evidence="10">
    <location>
        <begin position="128"/>
        <end position="131"/>
    </location>
    <ligand>
        <name>GTP</name>
        <dbReference type="ChEBI" id="CHEBI:37565"/>
    </ligand>
</feature>
<dbReference type="PANTHER" id="PTHR32120:SF10">
    <property type="entry name" value="SMALL RIBOSOMAL SUBUNIT BIOGENESIS GTPASE RSGA"/>
    <property type="match status" value="1"/>
</dbReference>
<dbReference type="GO" id="GO:0019843">
    <property type="term" value="F:rRNA binding"/>
    <property type="evidence" value="ECO:0007669"/>
    <property type="project" value="UniProtKB-KW"/>
</dbReference>
<comment type="function">
    <text evidence="10">One of several proteins that assist in the late maturation steps of the functional core of the 30S ribosomal subunit. Helps release RbfA from mature subunits. May play a role in the assembly of ribosomal proteins into the subunit. Circularly permuted GTPase that catalyzes slow GTP hydrolysis, GTPase activity is stimulated by the 30S ribosomal subunit.</text>
</comment>
<dbReference type="AlphaFoldDB" id="A0A4R1QYL3"/>
<reference evidence="14 15" key="1">
    <citation type="submission" date="2019-03" db="EMBL/GenBank/DDBJ databases">
        <title>Genomic Encyclopedia of Type Strains, Phase IV (KMG-IV): sequencing the most valuable type-strain genomes for metagenomic binning, comparative biology and taxonomic classification.</title>
        <authorList>
            <person name="Goeker M."/>
        </authorList>
    </citation>
    <scope>NUCLEOTIDE SEQUENCE [LARGE SCALE GENOMIC DNA]</scope>
    <source>
        <strain evidence="14 15">DSM 100556</strain>
    </source>
</reference>
<keyword evidence="1 10" id="KW-0963">Cytoplasm</keyword>
<dbReference type="InterPro" id="IPR004881">
    <property type="entry name" value="Ribosome_biogen_GTPase_RsgA"/>
</dbReference>
<evidence type="ECO:0000256" key="2">
    <source>
        <dbReference type="ARBA" id="ARBA00022517"/>
    </source>
</evidence>
<name>A0A4R1QYL3_9FIRM</name>
<comment type="subcellular location">
    <subcellularLocation>
        <location evidence="10">Cytoplasm</location>
    </subcellularLocation>
</comment>
<feature type="binding site" evidence="10">
    <location>
        <begin position="180"/>
        <end position="188"/>
    </location>
    <ligand>
        <name>GTP</name>
        <dbReference type="ChEBI" id="CHEBI:37565"/>
    </ligand>
</feature>
<dbReference type="SUPFAM" id="SSF52540">
    <property type="entry name" value="P-loop containing nucleoside triphosphate hydrolases"/>
    <property type="match status" value="1"/>
</dbReference>
<gene>
    <name evidence="10" type="primary">rsgA</name>
    <name evidence="14" type="ORF">EDD76_107105</name>
</gene>
<evidence type="ECO:0000256" key="6">
    <source>
        <dbReference type="ARBA" id="ARBA00022801"/>
    </source>
</evidence>
<keyword evidence="4 10" id="KW-0699">rRNA-binding</keyword>
<organism evidence="14 15">
    <name type="scientific">Kineothrix alysoides</name>
    <dbReference type="NCBI Taxonomy" id="1469948"/>
    <lineage>
        <taxon>Bacteria</taxon>
        <taxon>Bacillati</taxon>
        <taxon>Bacillota</taxon>
        <taxon>Clostridia</taxon>
        <taxon>Lachnospirales</taxon>
        <taxon>Lachnospiraceae</taxon>
        <taxon>Kineothrix</taxon>
    </lineage>
</organism>
<dbReference type="GO" id="GO:0005525">
    <property type="term" value="F:GTP binding"/>
    <property type="evidence" value="ECO:0007669"/>
    <property type="project" value="UniProtKB-UniRule"/>
</dbReference>
<evidence type="ECO:0000256" key="4">
    <source>
        <dbReference type="ARBA" id="ARBA00022730"/>
    </source>
</evidence>
<keyword evidence="3 10" id="KW-0479">Metal-binding</keyword>
<keyword evidence="15" id="KW-1185">Reference proteome</keyword>
<evidence type="ECO:0000259" key="12">
    <source>
        <dbReference type="PROSITE" id="PS50936"/>
    </source>
</evidence>
<dbReference type="NCBIfam" id="TIGR00157">
    <property type="entry name" value="ribosome small subunit-dependent GTPase A"/>
    <property type="match status" value="1"/>
</dbReference>
<evidence type="ECO:0000259" key="13">
    <source>
        <dbReference type="PROSITE" id="PS51721"/>
    </source>
</evidence>
<dbReference type="OrthoDB" id="9809485at2"/>
<accession>A0A4R1QYL3</accession>
<keyword evidence="5 10" id="KW-0547">Nucleotide-binding</keyword>
<evidence type="ECO:0000256" key="9">
    <source>
        <dbReference type="ARBA" id="ARBA00023134"/>
    </source>
</evidence>
<feature type="binding site" evidence="10">
    <location>
        <position position="266"/>
    </location>
    <ligand>
        <name>Zn(2+)</name>
        <dbReference type="ChEBI" id="CHEBI:29105"/>
    </ligand>
</feature>
<feature type="compositionally biased region" description="Basic and acidic residues" evidence="11">
    <location>
        <begin position="306"/>
        <end position="317"/>
    </location>
</feature>
<keyword evidence="8 10" id="KW-0694">RNA-binding</keyword>
<dbReference type="GO" id="GO:0042274">
    <property type="term" value="P:ribosomal small subunit biogenesis"/>
    <property type="evidence" value="ECO:0007669"/>
    <property type="project" value="UniProtKB-UniRule"/>
</dbReference>
<evidence type="ECO:0000256" key="1">
    <source>
        <dbReference type="ARBA" id="ARBA00022490"/>
    </source>
</evidence>
<feature type="domain" description="EngC GTPase" evidence="12">
    <location>
        <begin position="89"/>
        <end position="236"/>
    </location>
</feature>
<dbReference type="GO" id="GO:0003924">
    <property type="term" value="F:GTPase activity"/>
    <property type="evidence" value="ECO:0007669"/>
    <property type="project" value="UniProtKB-UniRule"/>
</dbReference>
<dbReference type="InterPro" id="IPR027417">
    <property type="entry name" value="P-loop_NTPase"/>
</dbReference>
<dbReference type="EMBL" id="SLUO01000007">
    <property type="protein sequence ID" value="TCL57990.1"/>
    <property type="molecule type" value="Genomic_DNA"/>
</dbReference>
<keyword evidence="7 10" id="KW-0862">Zinc</keyword>
<dbReference type="PANTHER" id="PTHR32120">
    <property type="entry name" value="SMALL RIBOSOMAL SUBUNIT BIOGENESIS GTPASE RSGA"/>
    <property type="match status" value="1"/>
</dbReference>
<evidence type="ECO:0000256" key="7">
    <source>
        <dbReference type="ARBA" id="ARBA00022833"/>
    </source>
</evidence>
<dbReference type="InterPro" id="IPR030378">
    <property type="entry name" value="G_CP_dom"/>
</dbReference>
<dbReference type="PROSITE" id="PS51721">
    <property type="entry name" value="G_CP"/>
    <property type="match status" value="1"/>
</dbReference>
<feature type="binding site" evidence="10">
    <location>
        <position position="268"/>
    </location>
    <ligand>
        <name>Zn(2+)</name>
        <dbReference type="ChEBI" id="CHEBI:29105"/>
    </ligand>
</feature>
<evidence type="ECO:0000256" key="10">
    <source>
        <dbReference type="HAMAP-Rule" id="MF_01820"/>
    </source>
</evidence>
<keyword evidence="9 10" id="KW-0342">GTP-binding</keyword>
<keyword evidence="6 10" id="KW-0378">Hydrolase</keyword>
<evidence type="ECO:0000313" key="15">
    <source>
        <dbReference type="Proteomes" id="UP000295718"/>
    </source>
</evidence>
<sequence>MKEKMEGFVTAVHRDRYEVRVDGEDFYARLKTGVYYSEERAEEFPTVGDNVELVYNPMGDSLIVKTKNRTSKFSRKDPDNGRGEQIIAANFDYVFIMMSLNFDFNLKRLERYITVSWQSGAQPVIVLTKADIAEDLEQKVEMVSRIAIGADIHPVSSITGEGMEQLKKYFEPDKTIVFLGSSGVGKSTLTNYLLGEEIMETAGIREEDSKGHHTTTHRQLFVLNNGTKIIDTPGMRELGMWIVDDGMEHSFSDITNLTMQCKYSDCTHRGEPCCAVASALENGTLTYARWKNYLKIQKESNFQAVKESRSKSREIKKTNKKMVRNSSKVNSRKEEW</sequence>
<comment type="caution">
    <text evidence="14">The sequence shown here is derived from an EMBL/GenBank/DDBJ whole genome shotgun (WGS) entry which is preliminary data.</text>
</comment>
<comment type="cofactor">
    <cofactor evidence="10">
        <name>Zn(2+)</name>
        <dbReference type="ChEBI" id="CHEBI:29105"/>
    </cofactor>
    <text evidence="10">Binds 1 zinc ion per subunit.</text>
</comment>
<dbReference type="InterPro" id="IPR010914">
    <property type="entry name" value="RsgA_GTPase_dom"/>
</dbReference>
<dbReference type="STRING" id="1469948.GCA_000732725_02225"/>
<feature type="region of interest" description="Disordered" evidence="11">
    <location>
        <begin position="305"/>
        <end position="336"/>
    </location>
</feature>
<proteinExistence type="inferred from homology"/>
<dbReference type="RefSeq" id="WP_108702641.1">
    <property type="nucleotide sequence ID" value="NZ_JPNB01000002.1"/>
</dbReference>
<dbReference type="CDD" id="cd01854">
    <property type="entry name" value="YjeQ_EngC"/>
    <property type="match status" value="1"/>
</dbReference>
<evidence type="ECO:0000256" key="8">
    <source>
        <dbReference type="ARBA" id="ARBA00022884"/>
    </source>
</evidence>
<evidence type="ECO:0000256" key="5">
    <source>
        <dbReference type="ARBA" id="ARBA00022741"/>
    </source>
</evidence>
<keyword evidence="2 10" id="KW-0690">Ribosome biogenesis</keyword>
<evidence type="ECO:0000256" key="11">
    <source>
        <dbReference type="SAM" id="MobiDB-lite"/>
    </source>
</evidence>
<dbReference type="Pfam" id="PF03193">
    <property type="entry name" value="RsgA_GTPase"/>
    <property type="match status" value="1"/>
</dbReference>
<feature type="binding site" evidence="10">
    <location>
        <position position="274"/>
    </location>
    <ligand>
        <name>Zn(2+)</name>
        <dbReference type="ChEBI" id="CHEBI:29105"/>
    </ligand>
</feature>
<dbReference type="EC" id="3.6.1.-" evidence="10"/>
<dbReference type="PROSITE" id="PS50936">
    <property type="entry name" value="ENGC_GTPASE"/>
    <property type="match status" value="1"/>
</dbReference>
<dbReference type="Gene3D" id="3.40.50.300">
    <property type="entry name" value="P-loop containing nucleotide triphosphate hydrolases"/>
    <property type="match status" value="1"/>
</dbReference>
<evidence type="ECO:0000313" key="14">
    <source>
        <dbReference type="EMBL" id="TCL57990.1"/>
    </source>
</evidence>
<comment type="subunit">
    <text evidence="10">Monomer. Associates with 30S ribosomal subunit, binds 16S rRNA.</text>
</comment>
<dbReference type="HAMAP" id="MF_01820">
    <property type="entry name" value="GTPase_RsgA"/>
    <property type="match status" value="1"/>
</dbReference>
<dbReference type="Proteomes" id="UP000295718">
    <property type="component" value="Unassembled WGS sequence"/>
</dbReference>
<dbReference type="GO" id="GO:0005737">
    <property type="term" value="C:cytoplasm"/>
    <property type="evidence" value="ECO:0007669"/>
    <property type="project" value="UniProtKB-SubCell"/>
</dbReference>
<feature type="domain" description="CP-type G" evidence="13">
    <location>
        <begin position="83"/>
        <end position="238"/>
    </location>
</feature>
<dbReference type="Gene3D" id="1.10.40.50">
    <property type="entry name" value="Probable gtpase engc, domain 3"/>
    <property type="match status" value="1"/>
</dbReference>
<evidence type="ECO:0000256" key="3">
    <source>
        <dbReference type="ARBA" id="ARBA00022723"/>
    </source>
</evidence>
<feature type="binding site" evidence="10">
    <location>
        <position position="261"/>
    </location>
    <ligand>
        <name>Zn(2+)</name>
        <dbReference type="ChEBI" id="CHEBI:29105"/>
    </ligand>
</feature>
<dbReference type="GO" id="GO:0046872">
    <property type="term" value="F:metal ion binding"/>
    <property type="evidence" value="ECO:0007669"/>
    <property type="project" value="UniProtKB-KW"/>
</dbReference>
<comment type="similarity">
    <text evidence="10">Belongs to the TRAFAC class YlqF/YawG GTPase family. RsgA subfamily.</text>
</comment>